<dbReference type="AlphaFoldDB" id="A0A3P9BDK8"/>
<dbReference type="GO" id="GO:0002376">
    <property type="term" value="P:immune system process"/>
    <property type="evidence" value="ECO:0007669"/>
    <property type="project" value="UniProtKB-KW"/>
</dbReference>
<keyword evidence="7" id="KW-0325">Glycoprotein</keyword>
<dbReference type="GO" id="GO:0005886">
    <property type="term" value="C:plasma membrane"/>
    <property type="evidence" value="ECO:0007669"/>
    <property type="project" value="UniProtKB-SubCell"/>
</dbReference>
<dbReference type="PANTHER" id="PTHR19433:SF127">
    <property type="entry name" value="NITR9"/>
    <property type="match status" value="1"/>
</dbReference>
<protein>
    <submittedName>
        <fullName evidence="10">Immunoglobulin kappa light chain-like</fullName>
    </submittedName>
</protein>
<evidence type="ECO:0000256" key="4">
    <source>
        <dbReference type="ARBA" id="ARBA00022859"/>
    </source>
</evidence>
<reference evidence="10" key="2">
    <citation type="submission" date="2025-08" db="UniProtKB">
        <authorList>
            <consortium name="Ensembl"/>
        </authorList>
    </citation>
    <scope>IDENTIFICATION</scope>
</reference>
<dbReference type="InterPro" id="IPR036179">
    <property type="entry name" value="Ig-like_dom_sf"/>
</dbReference>
<keyword evidence="8" id="KW-1133">Transmembrane helix</keyword>
<sequence>MQDNAPSHASKYSTAWLARKGIKEEKLMTWPPYLKFSFSVHQERRFITSNRGDSVTLTCFYEGDVAARFYWYKLTLGQKPKLISTLYKFDTNTFSDEFKSDPRFTVDAENGKIYLKITNLDISDSATYYCASSYSFKFKFGEGTIINIRGSELDIPTLVQQSASETIQPGGSVTLNCTVHTGTCDEEHSVYWFRDSEESFPRIIYTHGGRNDQCERKLNTQTHTCVYNLPMKSLNTAHAGTYYCAVASCGHILFGNRTKLDFKDDRNAVYFFSGALAFSTLLNVLMAFLLYMAHKRNCTKHQCPGTATAIVIVKQNEENLHYAALRHHKADRPRRQRNNSKAECVYSSIKQ</sequence>
<dbReference type="STRING" id="106582.ENSMZEP00005007967"/>
<dbReference type="Ensembl" id="ENSMZET00005008287.1">
    <property type="protein sequence ID" value="ENSMZEP00005007967.1"/>
    <property type="gene ID" value="ENSMZEG00005006036.1"/>
</dbReference>
<keyword evidence="5 8" id="KW-0472">Membrane</keyword>
<dbReference type="InterPro" id="IPR013106">
    <property type="entry name" value="Ig_V-set"/>
</dbReference>
<evidence type="ECO:0000256" key="1">
    <source>
        <dbReference type="ARBA" id="ARBA00004236"/>
    </source>
</evidence>
<keyword evidence="6" id="KW-1015">Disulfide bond</keyword>
<feature type="domain" description="Ig-like" evidence="9">
    <location>
        <begin position="31"/>
        <end position="135"/>
    </location>
</feature>
<proteinExistence type="predicted"/>
<reference evidence="10 11" key="1">
    <citation type="journal article" date="2014" name="Nature">
        <title>The genomic substrate for adaptive radiation in African cichlid fish.</title>
        <authorList>
            <person name="Brawand D."/>
            <person name="Wagner C.E."/>
            <person name="Li Y.I."/>
            <person name="Malinsky M."/>
            <person name="Keller I."/>
            <person name="Fan S."/>
            <person name="Simakov O."/>
            <person name="Ng A.Y."/>
            <person name="Lim Z.W."/>
            <person name="Bezault E."/>
            <person name="Turner-Maier J."/>
            <person name="Johnson J."/>
            <person name="Alcazar R."/>
            <person name="Noh H.J."/>
            <person name="Russell P."/>
            <person name="Aken B."/>
            <person name="Alfoldi J."/>
            <person name="Amemiya C."/>
            <person name="Azzouzi N."/>
            <person name="Baroiller J.F."/>
            <person name="Barloy-Hubler F."/>
            <person name="Berlin A."/>
            <person name="Bloomquist R."/>
            <person name="Carleton K.L."/>
            <person name="Conte M.A."/>
            <person name="D'Cotta H."/>
            <person name="Eshel O."/>
            <person name="Gaffney L."/>
            <person name="Galibert F."/>
            <person name="Gante H.F."/>
            <person name="Gnerre S."/>
            <person name="Greuter L."/>
            <person name="Guyon R."/>
            <person name="Haddad N.S."/>
            <person name="Haerty W."/>
            <person name="Harris R.M."/>
            <person name="Hofmann H.A."/>
            <person name="Hourlier T."/>
            <person name="Hulata G."/>
            <person name="Jaffe D.B."/>
            <person name="Lara M."/>
            <person name="Lee A.P."/>
            <person name="MacCallum I."/>
            <person name="Mwaiko S."/>
            <person name="Nikaido M."/>
            <person name="Nishihara H."/>
            <person name="Ozouf-Costaz C."/>
            <person name="Penman D.J."/>
            <person name="Przybylski D."/>
            <person name="Rakotomanga M."/>
            <person name="Renn S.C.P."/>
            <person name="Ribeiro F.J."/>
            <person name="Ron M."/>
            <person name="Salzburger W."/>
            <person name="Sanchez-Pulido L."/>
            <person name="Santos M.E."/>
            <person name="Searle S."/>
            <person name="Sharpe T."/>
            <person name="Swofford R."/>
            <person name="Tan F.J."/>
            <person name="Williams L."/>
            <person name="Young S."/>
            <person name="Yin S."/>
            <person name="Okada N."/>
            <person name="Kocher T.D."/>
            <person name="Miska E.A."/>
            <person name="Lander E.S."/>
            <person name="Venkatesh B."/>
            <person name="Fernald R.D."/>
            <person name="Meyer A."/>
            <person name="Ponting C.P."/>
            <person name="Streelman J.T."/>
            <person name="Lindblad-Toh K."/>
            <person name="Seehausen O."/>
            <person name="Di Palma F."/>
        </authorList>
    </citation>
    <scope>NUCLEOTIDE SEQUENCE</scope>
</reference>
<accession>A0A3P9BDK8</accession>
<evidence type="ECO:0000256" key="2">
    <source>
        <dbReference type="ARBA" id="ARBA00022475"/>
    </source>
</evidence>
<dbReference type="Pfam" id="PF07686">
    <property type="entry name" value="V-set"/>
    <property type="match status" value="2"/>
</dbReference>
<dbReference type="InterPro" id="IPR003598">
    <property type="entry name" value="Ig_sub2"/>
</dbReference>
<dbReference type="GO" id="GO:0009617">
    <property type="term" value="P:response to bacterium"/>
    <property type="evidence" value="ECO:0007669"/>
    <property type="project" value="TreeGrafter"/>
</dbReference>
<evidence type="ECO:0000256" key="5">
    <source>
        <dbReference type="ARBA" id="ARBA00023136"/>
    </source>
</evidence>
<keyword evidence="8" id="KW-0812">Transmembrane</keyword>
<evidence type="ECO:0000256" key="3">
    <source>
        <dbReference type="ARBA" id="ARBA00022729"/>
    </source>
</evidence>
<dbReference type="Proteomes" id="UP000265160">
    <property type="component" value="LG3"/>
</dbReference>
<dbReference type="CDD" id="cd00099">
    <property type="entry name" value="IgV"/>
    <property type="match status" value="1"/>
</dbReference>
<dbReference type="InterPro" id="IPR007110">
    <property type="entry name" value="Ig-like_dom"/>
</dbReference>
<dbReference type="PROSITE" id="PS50835">
    <property type="entry name" value="IG_LIKE"/>
    <property type="match status" value="2"/>
</dbReference>
<dbReference type="InterPro" id="IPR052051">
    <property type="entry name" value="TCR_complex_component"/>
</dbReference>
<dbReference type="SMART" id="SM00406">
    <property type="entry name" value="IGv"/>
    <property type="match status" value="2"/>
</dbReference>
<evidence type="ECO:0000313" key="11">
    <source>
        <dbReference type="Proteomes" id="UP000265160"/>
    </source>
</evidence>
<dbReference type="Gene3D" id="2.60.40.10">
    <property type="entry name" value="Immunoglobulins"/>
    <property type="match status" value="2"/>
</dbReference>
<evidence type="ECO:0000256" key="7">
    <source>
        <dbReference type="ARBA" id="ARBA00023180"/>
    </source>
</evidence>
<keyword evidence="3" id="KW-0732">Signal</keyword>
<evidence type="ECO:0000256" key="6">
    <source>
        <dbReference type="ARBA" id="ARBA00023157"/>
    </source>
</evidence>
<dbReference type="PANTHER" id="PTHR19433">
    <property type="entry name" value="T-CELL RECEPTOR ALPHA CHAIN V REGION-RELATED"/>
    <property type="match status" value="1"/>
</dbReference>
<keyword evidence="11" id="KW-1185">Reference proteome</keyword>
<reference evidence="10" key="3">
    <citation type="submission" date="2025-09" db="UniProtKB">
        <authorList>
            <consortium name="Ensembl"/>
        </authorList>
    </citation>
    <scope>IDENTIFICATION</scope>
</reference>
<dbReference type="GeneTree" id="ENSGT00950000182968"/>
<comment type="subcellular location">
    <subcellularLocation>
        <location evidence="1">Cell membrane</location>
    </subcellularLocation>
</comment>
<name>A0A3P9BDK8_9CICH</name>
<dbReference type="InterPro" id="IPR003599">
    <property type="entry name" value="Ig_sub"/>
</dbReference>
<keyword evidence="2" id="KW-1003">Cell membrane</keyword>
<evidence type="ECO:0000259" key="9">
    <source>
        <dbReference type="PROSITE" id="PS50835"/>
    </source>
</evidence>
<dbReference type="InterPro" id="IPR013783">
    <property type="entry name" value="Ig-like_fold"/>
</dbReference>
<feature type="domain" description="Ig-like" evidence="9">
    <location>
        <begin position="156"/>
        <end position="261"/>
    </location>
</feature>
<organism evidence="10 11">
    <name type="scientific">Maylandia zebra</name>
    <name type="common">zebra mbuna</name>
    <dbReference type="NCBI Taxonomy" id="106582"/>
    <lineage>
        <taxon>Eukaryota</taxon>
        <taxon>Metazoa</taxon>
        <taxon>Chordata</taxon>
        <taxon>Craniata</taxon>
        <taxon>Vertebrata</taxon>
        <taxon>Euteleostomi</taxon>
        <taxon>Actinopterygii</taxon>
        <taxon>Neopterygii</taxon>
        <taxon>Teleostei</taxon>
        <taxon>Neoteleostei</taxon>
        <taxon>Acanthomorphata</taxon>
        <taxon>Ovalentaria</taxon>
        <taxon>Cichlomorphae</taxon>
        <taxon>Cichliformes</taxon>
        <taxon>Cichlidae</taxon>
        <taxon>African cichlids</taxon>
        <taxon>Pseudocrenilabrinae</taxon>
        <taxon>Haplochromini</taxon>
        <taxon>Maylandia</taxon>
        <taxon>Maylandia zebra complex</taxon>
    </lineage>
</organism>
<evidence type="ECO:0000256" key="8">
    <source>
        <dbReference type="SAM" id="Phobius"/>
    </source>
</evidence>
<evidence type="ECO:0000313" key="10">
    <source>
        <dbReference type="Ensembl" id="ENSMZEP00005007967.1"/>
    </source>
</evidence>
<dbReference type="SMART" id="SM00409">
    <property type="entry name" value="IG"/>
    <property type="match status" value="2"/>
</dbReference>
<dbReference type="SUPFAM" id="SSF48726">
    <property type="entry name" value="Immunoglobulin"/>
    <property type="match status" value="2"/>
</dbReference>
<keyword evidence="4" id="KW-0391">Immunity</keyword>
<feature type="transmembrane region" description="Helical" evidence="8">
    <location>
        <begin position="268"/>
        <end position="291"/>
    </location>
</feature>
<dbReference type="SMART" id="SM00408">
    <property type="entry name" value="IGc2"/>
    <property type="match status" value="2"/>
</dbReference>